<dbReference type="GO" id="GO:0016780">
    <property type="term" value="F:phosphotransferase activity, for other substituted phosphate groups"/>
    <property type="evidence" value="ECO:0007669"/>
    <property type="project" value="TreeGrafter"/>
</dbReference>
<gene>
    <name evidence="9" type="ORF">D5R40_25670</name>
</gene>
<keyword evidence="3 9" id="KW-0808">Transferase</keyword>
<evidence type="ECO:0000313" key="10">
    <source>
        <dbReference type="Proteomes" id="UP000269154"/>
    </source>
</evidence>
<dbReference type="InterPro" id="IPR017475">
    <property type="entry name" value="EPS_sugar_tfrase"/>
</dbReference>
<sequence>MVSQTSETDIQVTFRDKTPVVHLPLRFTVSEAELFKSTCQKLFQSENTITKIIIDFSKTNFIDSCGIGSLVTNLKIAREKNIEFILSDVNSLVMGVFCLTGLDKILIIEQSPHSEVKSKSNSKSEENQLPVTHRSVKSWVKRLIDIVGALVGLFITGILFIPIAIFIKLDSPGPIFFGQIRCGWMGKNFRMWKFRSMCVNAEQLKSKIKNQAQGAIFKNENDPRITKVGNFLRRKSLDELPQFWNVLKGDMSLVGTRPPTPDEVERYEVPQWQRLDVKPGMTGEWQVNGRSQVKDFEDIIRLDLKYQQNWSLMYDIKLIIKTVAILFKKSGGAY</sequence>
<evidence type="ECO:0000256" key="1">
    <source>
        <dbReference type="ARBA" id="ARBA00004141"/>
    </source>
</evidence>
<dbReference type="EMBL" id="RCBY01000211">
    <property type="protein sequence ID" value="RQH28424.1"/>
    <property type="molecule type" value="Genomic_DNA"/>
</dbReference>
<evidence type="ECO:0000256" key="5">
    <source>
        <dbReference type="ARBA" id="ARBA00022989"/>
    </source>
</evidence>
<dbReference type="Pfam" id="PF01740">
    <property type="entry name" value="STAS"/>
    <property type="match status" value="1"/>
</dbReference>
<proteinExistence type="inferred from homology"/>
<dbReference type="GO" id="GO:0016020">
    <property type="term" value="C:membrane"/>
    <property type="evidence" value="ECO:0007669"/>
    <property type="project" value="UniProtKB-SubCell"/>
</dbReference>
<dbReference type="InterPro" id="IPR002645">
    <property type="entry name" value="STAS_dom"/>
</dbReference>
<reference evidence="9 10" key="1">
    <citation type="journal article" date="2018" name="ACS Chem. Biol.">
        <title>Ketoreductase domain dysfunction expands chemodiversity: malyngamide biosynthesis in the cyanobacterium Okeania hirsuta.</title>
        <authorList>
            <person name="Moss N.A."/>
            <person name="Leao T."/>
            <person name="Rankin M."/>
            <person name="McCullough T.M."/>
            <person name="Qu P."/>
            <person name="Korobeynikov A."/>
            <person name="Smith J.L."/>
            <person name="Gerwick L."/>
            <person name="Gerwick W.H."/>
        </authorList>
    </citation>
    <scope>NUCLEOTIDE SEQUENCE [LARGE SCALE GENOMIC DNA]</scope>
    <source>
        <strain evidence="9 10">PAB10Feb10-1</strain>
    </source>
</reference>
<organism evidence="9 10">
    <name type="scientific">Okeania hirsuta</name>
    <dbReference type="NCBI Taxonomy" id="1458930"/>
    <lineage>
        <taxon>Bacteria</taxon>
        <taxon>Bacillati</taxon>
        <taxon>Cyanobacteriota</taxon>
        <taxon>Cyanophyceae</taxon>
        <taxon>Oscillatoriophycideae</taxon>
        <taxon>Oscillatoriales</taxon>
        <taxon>Microcoleaceae</taxon>
        <taxon>Okeania</taxon>
    </lineage>
</organism>
<evidence type="ECO:0000256" key="6">
    <source>
        <dbReference type="ARBA" id="ARBA00023136"/>
    </source>
</evidence>
<keyword evidence="4 7" id="KW-0812">Transmembrane</keyword>
<comment type="similarity">
    <text evidence="2">Belongs to the bacterial sugar transferase family.</text>
</comment>
<dbReference type="InterPro" id="IPR003362">
    <property type="entry name" value="Bact_transf"/>
</dbReference>
<evidence type="ECO:0000256" key="7">
    <source>
        <dbReference type="SAM" id="Phobius"/>
    </source>
</evidence>
<feature type="domain" description="STAS" evidence="8">
    <location>
        <begin position="8"/>
        <end position="106"/>
    </location>
</feature>
<evidence type="ECO:0000256" key="3">
    <source>
        <dbReference type="ARBA" id="ARBA00022679"/>
    </source>
</evidence>
<dbReference type="Gene3D" id="3.30.750.24">
    <property type="entry name" value="STAS domain"/>
    <property type="match status" value="1"/>
</dbReference>
<keyword evidence="6 7" id="KW-0472">Membrane</keyword>
<comment type="caution">
    <text evidence="9">The sequence shown here is derived from an EMBL/GenBank/DDBJ whole genome shotgun (WGS) entry which is preliminary data.</text>
</comment>
<dbReference type="InterPro" id="IPR036513">
    <property type="entry name" value="STAS_dom_sf"/>
</dbReference>
<comment type="subcellular location">
    <subcellularLocation>
        <location evidence="1">Membrane</location>
        <topology evidence="1">Multi-pass membrane protein</topology>
    </subcellularLocation>
</comment>
<dbReference type="PROSITE" id="PS50801">
    <property type="entry name" value="STAS"/>
    <property type="match status" value="1"/>
</dbReference>
<protein>
    <submittedName>
        <fullName evidence="9">Exopolysaccharide biosynthesis polyprenyl glycosylphosphotransferase</fullName>
    </submittedName>
</protein>
<evidence type="ECO:0000256" key="4">
    <source>
        <dbReference type="ARBA" id="ARBA00022692"/>
    </source>
</evidence>
<evidence type="ECO:0000259" key="8">
    <source>
        <dbReference type="PROSITE" id="PS50801"/>
    </source>
</evidence>
<dbReference type="RefSeq" id="WP_124155401.1">
    <property type="nucleotide sequence ID" value="NZ_CAWOLW010000126.1"/>
</dbReference>
<dbReference type="Pfam" id="PF02397">
    <property type="entry name" value="Bac_transf"/>
    <property type="match status" value="1"/>
</dbReference>
<keyword evidence="10" id="KW-1185">Reference proteome</keyword>
<dbReference type="PANTHER" id="PTHR30576">
    <property type="entry name" value="COLANIC BIOSYNTHESIS UDP-GLUCOSE LIPID CARRIER TRANSFERASE"/>
    <property type="match status" value="1"/>
</dbReference>
<feature type="transmembrane region" description="Helical" evidence="7">
    <location>
        <begin position="143"/>
        <end position="167"/>
    </location>
</feature>
<name>A0A3N6RG13_9CYAN</name>
<evidence type="ECO:0000256" key="2">
    <source>
        <dbReference type="ARBA" id="ARBA00006464"/>
    </source>
</evidence>
<keyword evidence="5 7" id="KW-1133">Transmembrane helix</keyword>
<evidence type="ECO:0000313" key="9">
    <source>
        <dbReference type="EMBL" id="RQH28424.1"/>
    </source>
</evidence>
<dbReference type="AlphaFoldDB" id="A0A3N6RG13"/>
<dbReference type="PANTHER" id="PTHR30576:SF10">
    <property type="entry name" value="SLL5057 PROTEIN"/>
    <property type="match status" value="1"/>
</dbReference>
<dbReference type="SUPFAM" id="SSF52091">
    <property type="entry name" value="SpoIIaa-like"/>
    <property type="match status" value="1"/>
</dbReference>
<dbReference type="CDD" id="cd07043">
    <property type="entry name" value="STAS_anti-anti-sigma_factors"/>
    <property type="match status" value="1"/>
</dbReference>
<dbReference type="OrthoDB" id="570875at2"/>
<dbReference type="NCBIfam" id="TIGR03025">
    <property type="entry name" value="EPS_sugtrans"/>
    <property type="match status" value="1"/>
</dbReference>
<accession>A0A3N6RG13</accession>
<dbReference type="Proteomes" id="UP000269154">
    <property type="component" value="Unassembled WGS sequence"/>
</dbReference>